<evidence type="ECO:0000256" key="10">
    <source>
        <dbReference type="SAM" id="Phobius"/>
    </source>
</evidence>
<evidence type="ECO:0000256" key="7">
    <source>
        <dbReference type="ARBA" id="ARBA00023136"/>
    </source>
</evidence>
<dbReference type="InterPro" id="IPR038354">
    <property type="entry name" value="VKOR_sf"/>
</dbReference>
<dbReference type="Gene3D" id="1.20.1440.130">
    <property type="entry name" value="VKOR domain"/>
    <property type="match status" value="1"/>
</dbReference>
<keyword evidence="6" id="KW-0560">Oxidoreductase</keyword>
<evidence type="ECO:0000256" key="5">
    <source>
        <dbReference type="ARBA" id="ARBA00022989"/>
    </source>
</evidence>
<feature type="transmembrane region" description="Helical" evidence="10">
    <location>
        <begin position="115"/>
        <end position="133"/>
    </location>
</feature>
<feature type="transmembrane region" description="Helical" evidence="10">
    <location>
        <begin position="85"/>
        <end position="109"/>
    </location>
</feature>
<dbReference type="GO" id="GO:0048038">
    <property type="term" value="F:quinone binding"/>
    <property type="evidence" value="ECO:0007669"/>
    <property type="project" value="UniProtKB-KW"/>
</dbReference>
<dbReference type="AlphaFoldDB" id="A0A0G1M6Y9"/>
<keyword evidence="3 10" id="KW-0812">Transmembrane</keyword>
<dbReference type="InterPro" id="IPR012932">
    <property type="entry name" value="VKOR"/>
</dbReference>
<evidence type="ECO:0000256" key="8">
    <source>
        <dbReference type="ARBA" id="ARBA00023157"/>
    </source>
</evidence>
<comment type="subcellular location">
    <subcellularLocation>
        <location evidence="1">Membrane</location>
        <topology evidence="1">Multi-pass membrane protein</topology>
    </subcellularLocation>
</comment>
<name>A0A0G1M6Y9_9BACT</name>
<feature type="domain" description="Vitamin K epoxide reductase" evidence="11">
    <location>
        <begin position="1"/>
        <end position="134"/>
    </location>
</feature>
<keyword evidence="4" id="KW-0874">Quinone</keyword>
<dbReference type="CDD" id="cd12916">
    <property type="entry name" value="VKOR_1"/>
    <property type="match status" value="1"/>
</dbReference>
<evidence type="ECO:0000256" key="9">
    <source>
        <dbReference type="ARBA" id="ARBA00023284"/>
    </source>
</evidence>
<evidence type="ECO:0000313" key="12">
    <source>
        <dbReference type="EMBL" id="KKU04011.1"/>
    </source>
</evidence>
<accession>A0A0G1M6Y9</accession>
<feature type="transmembrane region" description="Helical" evidence="10">
    <location>
        <begin position="55"/>
        <end position="73"/>
    </location>
</feature>
<evidence type="ECO:0000256" key="3">
    <source>
        <dbReference type="ARBA" id="ARBA00022692"/>
    </source>
</evidence>
<protein>
    <recommendedName>
        <fullName evidence="11">Vitamin K epoxide reductase domain-containing protein</fullName>
    </recommendedName>
</protein>
<comment type="similarity">
    <text evidence="2">Belongs to the VKOR family.</text>
</comment>
<keyword evidence="8" id="KW-1015">Disulfide bond</keyword>
<evidence type="ECO:0000259" key="11">
    <source>
        <dbReference type="SMART" id="SM00756"/>
    </source>
</evidence>
<reference evidence="12 13" key="1">
    <citation type="journal article" date="2015" name="Nature">
        <title>rRNA introns, odd ribosomes, and small enigmatic genomes across a large radiation of phyla.</title>
        <authorList>
            <person name="Brown C.T."/>
            <person name="Hug L.A."/>
            <person name="Thomas B.C."/>
            <person name="Sharon I."/>
            <person name="Castelle C.J."/>
            <person name="Singh A."/>
            <person name="Wilkins M.J."/>
            <person name="Williams K.H."/>
            <person name="Banfield J.F."/>
        </authorList>
    </citation>
    <scope>NUCLEOTIDE SEQUENCE [LARGE SCALE GENOMIC DNA]</scope>
</reference>
<dbReference type="PANTHER" id="PTHR34573:SF1">
    <property type="entry name" value="VITAMIN K EPOXIDE REDUCTASE DOMAIN-CONTAINING PROTEIN"/>
    <property type="match status" value="1"/>
</dbReference>
<comment type="caution">
    <text evidence="12">The sequence shown here is derived from an EMBL/GenBank/DDBJ whole genome shotgun (WGS) entry which is preliminary data.</text>
</comment>
<keyword evidence="7 10" id="KW-0472">Membrane</keyword>
<dbReference type="EMBL" id="LCKT01000029">
    <property type="protein sequence ID" value="KKU04011.1"/>
    <property type="molecule type" value="Genomic_DNA"/>
</dbReference>
<evidence type="ECO:0000313" key="13">
    <source>
        <dbReference type="Proteomes" id="UP000034696"/>
    </source>
</evidence>
<dbReference type="Pfam" id="PF07884">
    <property type="entry name" value="VKOR"/>
    <property type="match status" value="1"/>
</dbReference>
<keyword evidence="9" id="KW-0676">Redox-active center</keyword>
<evidence type="ECO:0000256" key="4">
    <source>
        <dbReference type="ARBA" id="ARBA00022719"/>
    </source>
</evidence>
<evidence type="ECO:0000256" key="6">
    <source>
        <dbReference type="ARBA" id="ARBA00023002"/>
    </source>
</evidence>
<dbReference type="InterPro" id="IPR044698">
    <property type="entry name" value="VKOR/LTO1"/>
</dbReference>
<dbReference type="Proteomes" id="UP000034696">
    <property type="component" value="Unassembled WGS sequence"/>
</dbReference>
<dbReference type="SMART" id="SM00756">
    <property type="entry name" value="VKc"/>
    <property type="match status" value="1"/>
</dbReference>
<keyword evidence="5 10" id="KW-1133">Transmembrane helix</keyword>
<evidence type="ECO:0000256" key="2">
    <source>
        <dbReference type="ARBA" id="ARBA00006214"/>
    </source>
</evidence>
<proteinExistence type="inferred from homology"/>
<organism evidence="12 13">
    <name type="scientific">Candidatus Giovannonibacteria bacterium GW2011_GWA2_45_21</name>
    <dbReference type="NCBI Taxonomy" id="1618649"/>
    <lineage>
        <taxon>Bacteria</taxon>
        <taxon>Candidatus Giovannoniibacteriota</taxon>
    </lineage>
</organism>
<dbReference type="GO" id="GO:0016491">
    <property type="term" value="F:oxidoreductase activity"/>
    <property type="evidence" value="ECO:0007669"/>
    <property type="project" value="UniProtKB-KW"/>
</dbReference>
<dbReference type="GO" id="GO:0016020">
    <property type="term" value="C:membrane"/>
    <property type="evidence" value="ECO:0007669"/>
    <property type="project" value="UniProtKB-SubCell"/>
</dbReference>
<dbReference type="PANTHER" id="PTHR34573">
    <property type="entry name" value="VKC DOMAIN-CONTAINING PROTEIN"/>
    <property type="match status" value="1"/>
</dbReference>
<gene>
    <name evidence="12" type="ORF">UX06_C0029G0012</name>
</gene>
<sequence>MMALLTILAVVGLLDSWYIFYKKQKNEKLVCFVGQDCNEVVNSKYSHIYGVPNEVLGIIFYLSVLGIAGLVAFGTTELHGVSLMAVIHAIAFFALVLSIFLAAIQAFVLKAWCEYCLIAMIANFGIFVLAFLVRV</sequence>
<evidence type="ECO:0000256" key="1">
    <source>
        <dbReference type="ARBA" id="ARBA00004141"/>
    </source>
</evidence>